<dbReference type="GO" id="GO:0006824">
    <property type="term" value="P:cobalt ion transport"/>
    <property type="evidence" value="ECO:0007669"/>
    <property type="project" value="InterPro"/>
</dbReference>
<evidence type="ECO:0000256" key="2">
    <source>
        <dbReference type="ARBA" id="ARBA00008564"/>
    </source>
</evidence>
<comment type="subcellular location">
    <subcellularLocation>
        <location evidence="1">Cell membrane</location>
        <topology evidence="1">Multi-pass membrane protein</topology>
    </subcellularLocation>
</comment>
<keyword evidence="9" id="KW-1185">Reference proteome</keyword>
<dbReference type="PANTHER" id="PTHR34857:SF2">
    <property type="entry name" value="SLL0384 PROTEIN"/>
    <property type="match status" value="1"/>
</dbReference>
<reference evidence="8 9" key="1">
    <citation type="submission" date="2020-02" db="EMBL/GenBank/DDBJ databases">
        <authorList>
            <person name="Dziuba M."/>
            <person name="Kuznetsov B."/>
            <person name="Mardanov A."/>
            <person name="Ravin N."/>
            <person name="Grouzdev D."/>
        </authorList>
    </citation>
    <scope>NUCLEOTIDE SEQUENCE [LARGE SCALE GENOMIC DNA]</scope>
    <source>
        <strain evidence="8 9">SpK</strain>
    </source>
</reference>
<dbReference type="CDD" id="cd16914">
    <property type="entry name" value="EcfT"/>
    <property type="match status" value="1"/>
</dbReference>
<proteinExistence type="inferred from homology"/>
<name>A0A7C9QWZ4_9PROT</name>
<evidence type="ECO:0000256" key="7">
    <source>
        <dbReference type="SAM" id="Phobius"/>
    </source>
</evidence>
<dbReference type="AlphaFoldDB" id="A0A7C9QWZ4"/>
<feature type="transmembrane region" description="Helical" evidence="7">
    <location>
        <begin position="20"/>
        <end position="53"/>
    </location>
</feature>
<keyword evidence="4 7" id="KW-0812">Transmembrane</keyword>
<dbReference type="Pfam" id="PF02361">
    <property type="entry name" value="CbiQ"/>
    <property type="match status" value="1"/>
</dbReference>
<evidence type="ECO:0000256" key="6">
    <source>
        <dbReference type="ARBA" id="ARBA00023136"/>
    </source>
</evidence>
<feature type="transmembrane region" description="Helical" evidence="7">
    <location>
        <begin position="229"/>
        <end position="247"/>
    </location>
</feature>
<dbReference type="Proteomes" id="UP000480684">
    <property type="component" value="Unassembled WGS sequence"/>
</dbReference>
<evidence type="ECO:0000256" key="1">
    <source>
        <dbReference type="ARBA" id="ARBA00004651"/>
    </source>
</evidence>
<keyword evidence="3" id="KW-1003">Cell membrane</keyword>
<dbReference type="GO" id="GO:0043190">
    <property type="term" value="C:ATP-binding cassette (ABC) transporter complex"/>
    <property type="evidence" value="ECO:0007669"/>
    <property type="project" value="InterPro"/>
</dbReference>
<accession>A0A7C9QWZ4</accession>
<dbReference type="InterPro" id="IPR003339">
    <property type="entry name" value="ABC/ECF_trnsptr_transmembrane"/>
</dbReference>
<protein>
    <submittedName>
        <fullName evidence="8">Cobalt ECF transporter T component CbiQ</fullName>
    </submittedName>
</protein>
<evidence type="ECO:0000256" key="3">
    <source>
        <dbReference type="ARBA" id="ARBA00022475"/>
    </source>
</evidence>
<organism evidence="8 9">
    <name type="scientific">Magnetospirillum aberrantis SpK</name>
    <dbReference type="NCBI Taxonomy" id="908842"/>
    <lineage>
        <taxon>Bacteria</taxon>
        <taxon>Pseudomonadati</taxon>
        <taxon>Pseudomonadota</taxon>
        <taxon>Alphaproteobacteria</taxon>
        <taxon>Rhodospirillales</taxon>
        <taxon>Rhodospirillaceae</taxon>
        <taxon>Magnetospirillum</taxon>
    </lineage>
</organism>
<dbReference type="InterPro" id="IPR051611">
    <property type="entry name" value="ECF_transporter_component"/>
</dbReference>
<comment type="similarity">
    <text evidence="2">Belongs to the CbiQ family.</text>
</comment>
<feature type="transmembrane region" description="Helical" evidence="7">
    <location>
        <begin position="103"/>
        <end position="122"/>
    </location>
</feature>
<dbReference type="InterPro" id="IPR012809">
    <property type="entry name" value="ECF_CbiQ"/>
</dbReference>
<comment type="caution">
    <text evidence="8">The sequence shown here is derived from an EMBL/GenBank/DDBJ whole genome shotgun (WGS) entry which is preliminary data.</text>
</comment>
<sequence length="248" mass="26582">MLAPQGPARSLVARLDPRTRVLAAALFAVVAVAAQGIMAQLAALGVAAGLCLLARLPMRTVLRRLLALEVFMALVLVTLPFTVPGQTLFTLGGLTASAEGMERALSVAAIASAVMLAVQALLASMETVALGHALARLGVPARLATLMLFTLRYVEVLHQEYGRLRLAMRARAFRPRTGWHTWRAYGWLVGMLLVNSVERSERIHAAMRLRGFRGHYPILDLGRAGGLDWGFGAVHTASLALVLAVGMM</sequence>
<feature type="transmembrane region" description="Helical" evidence="7">
    <location>
        <begin position="65"/>
        <end position="83"/>
    </location>
</feature>
<dbReference type="NCBIfam" id="TIGR02454">
    <property type="entry name" value="ECF_T_CbiQ"/>
    <property type="match status" value="1"/>
</dbReference>
<dbReference type="PANTHER" id="PTHR34857">
    <property type="entry name" value="SLL0384 PROTEIN"/>
    <property type="match status" value="1"/>
</dbReference>
<gene>
    <name evidence="8" type="primary">cbiQ</name>
    <name evidence="8" type="ORF">G4223_18895</name>
</gene>
<evidence type="ECO:0000313" key="8">
    <source>
        <dbReference type="EMBL" id="NFV82181.1"/>
    </source>
</evidence>
<keyword evidence="6 7" id="KW-0472">Membrane</keyword>
<evidence type="ECO:0000313" key="9">
    <source>
        <dbReference type="Proteomes" id="UP000480684"/>
    </source>
</evidence>
<dbReference type="EMBL" id="JAAIYP010000046">
    <property type="protein sequence ID" value="NFV82181.1"/>
    <property type="molecule type" value="Genomic_DNA"/>
</dbReference>
<evidence type="ECO:0000256" key="4">
    <source>
        <dbReference type="ARBA" id="ARBA00022692"/>
    </source>
</evidence>
<keyword evidence="5 7" id="KW-1133">Transmembrane helix</keyword>
<evidence type="ECO:0000256" key="5">
    <source>
        <dbReference type="ARBA" id="ARBA00022989"/>
    </source>
</evidence>